<sequence length="368" mass="41461">YATHENSVGDTWDWEDSQEYFFDDLGNVSDFNDGTTEGWIATAGTLINEGSEYLKFVRGGASTMDEIYRIETIDANTYNNIAFEFNSSVAITFIEVWDEIAGENLVCNDTTGWTADTWHLFTCTLTGNWVGSESHLVLNINHASADATYFFNMIYLYDQELGDLEGWNVFGGGYTYTMPEGYHAYKTEGAGQSLSKVAGLSIDTSIFDTLKVRIKTSTGTATCYLRAGAGLLDVTTAMSLTTSFQIFIFDLNLDADWTSTITQLVFRITGGTNNTIIFDYVLLESSTEREQDFVFGFWDLIETNVQALVNITHHFFNSTTFRWEIELYDSNQEIASFFYSSNQTVADVYYSVSIDYNILESEFKTTIT</sequence>
<comment type="caution">
    <text evidence="1">The sequence shown here is derived from an EMBL/GenBank/DDBJ whole genome shotgun (WGS) entry which is preliminary data.</text>
</comment>
<reference evidence="1" key="1">
    <citation type="journal article" date="2015" name="Nature">
        <title>Complex archaea that bridge the gap between prokaryotes and eukaryotes.</title>
        <authorList>
            <person name="Spang A."/>
            <person name="Saw J.H."/>
            <person name="Jorgensen S.L."/>
            <person name="Zaremba-Niedzwiedzka K."/>
            <person name="Martijn J."/>
            <person name="Lind A.E."/>
            <person name="van Eijk R."/>
            <person name="Schleper C."/>
            <person name="Guy L."/>
            <person name="Ettema T.J."/>
        </authorList>
    </citation>
    <scope>NUCLEOTIDE SEQUENCE</scope>
</reference>
<dbReference type="AlphaFoldDB" id="A0A0F8X5J4"/>
<protein>
    <submittedName>
        <fullName evidence="1">Uncharacterized protein</fullName>
    </submittedName>
</protein>
<proteinExistence type="predicted"/>
<evidence type="ECO:0000313" key="1">
    <source>
        <dbReference type="EMBL" id="KKK64063.1"/>
    </source>
</evidence>
<feature type="non-terminal residue" evidence="1">
    <location>
        <position position="368"/>
    </location>
</feature>
<feature type="non-terminal residue" evidence="1">
    <location>
        <position position="1"/>
    </location>
</feature>
<accession>A0A0F8X5J4</accession>
<organism evidence="1">
    <name type="scientific">marine sediment metagenome</name>
    <dbReference type="NCBI Taxonomy" id="412755"/>
    <lineage>
        <taxon>unclassified sequences</taxon>
        <taxon>metagenomes</taxon>
        <taxon>ecological metagenomes</taxon>
    </lineage>
</organism>
<dbReference type="EMBL" id="LAZR01061200">
    <property type="protein sequence ID" value="KKK64063.1"/>
    <property type="molecule type" value="Genomic_DNA"/>
</dbReference>
<name>A0A0F8X5J4_9ZZZZ</name>
<gene>
    <name evidence="1" type="ORF">LCGC14_2988000</name>
</gene>